<organism evidence="2 3">
    <name type="scientific">[Emmonsia] crescens</name>
    <dbReference type="NCBI Taxonomy" id="73230"/>
    <lineage>
        <taxon>Eukaryota</taxon>
        <taxon>Fungi</taxon>
        <taxon>Dikarya</taxon>
        <taxon>Ascomycota</taxon>
        <taxon>Pezizomycotina</taxon>
        <taxon>Eurotiomycetes</taxon>
        <taxon>Eurotiomycetidae</taxon>
        <taxon>Onygenales</taxon>
        <taxon>Ajellomycetaceae</taxon>
        <taxon>Emergomyces</taxon>
    </lineage>
</organism>
<feature type="region of interest" description="Disordered" evidence="1">
    <location>
        <begin position="76"/>
        <end position="102"/>
    </location>
</feature>
<feature type="compositionally biased region" description="Polar residues" evidence="1">
    <location>
        <begin position="323"/>
        <end position="335"/>
    </location>
</feature>
<keyword evidence="3" id="KW-1185">Reference proteome</keyword>
<dbReference type="Proteomes" id="UP000226031">
    <property type="component" value="Unassembled WGS sequence"/>
</dbReference>
<accession>A0A2B7Z584</accession>
<dbReference type="VEuPathDB" id="FungiDB:EMCG_07757"/>
<dbReference type="EMBL" id="PDND01000372">
    <property type="protein sequence ID" value="PGH28580.1"/>
    <property type="molecule type" value="Genomic_DNA"/>
</dbReference>
<evidence type="ECO:0000256" key="1">
    <source>
        <dbReference type="SAM" id="MobiDB-lite"/>
    </source>
</evidence>
<feature type="compositionally biased region" description="Low complexity" evidence="1">
    <location>
        <begin position="83"/>
        <end position="102"/>
    </location>
</feature>
<protein>
    <submittedName>
        <fullName evidence="2">Uncharacterized protein</fullName>
    </submittedName>
</protein>
<gene>
    <name evidence="2" type="ORF">GX50_08685</name>
</gene>
<evidence type="ECO:0000313" key="2">
    <source>
        <dbReference type="EMBL" id="PGH28580.1"/>
    </source>
</evidence>
<dbReference type="AlphaFoldDB" id="A0A2B7Z584"/>
<name>A0A2B7Z584_9EURO</name>
<proteinExistence type="predicted"/>
<evidence type="ECO:0000313" key="3">
    <source>
        <dbReference type="Proteomes" id="UP000226031"/>
    </source>
</evidence>
<comment type="caution">
    <text evidence="2">The sequence shown here is derived from an EMBL/GenBank/DDBJ whole genome shotgun (WGS) entry which is preliminary data.</text>
</comment>
<feature type="region of interest" description="Disordered" evidence="1">
    <location>
        <begin position="308"/>
        <end position="351"/>
    </location>
</feature>
<sequence>MYTTDVSSRRGYLVLRAPSGESSSLTSSLNPRSYGVDRSYSFSRLDGRNRSPSNGQTILSIVALGKNGGYPSSTIHRNRTTHHSTSSRTTTFTPHTNATPLTIKTPTRRTQTSYSSFRYPALTEMSDLYFSTRDRARLGTNASGTATYSSPCDTRRRPQLPPISTSRSAIVELSVSPNGWQYKCISPRTPRFSMEKSRAGLPLSPLRPARTNQPWCSPSKSGAKLYCMGKNGITPICPSGIYGTSLTSTTAPYGATTRQNFRHDCSSYNQTPSPPVIIPAKKPAHLPDDIYDASRDFMKSGRNCRRTSAVESAYSPYRKRRASQSPQPTHSTTYPITKLASKKGRHASSDVDCEDHPNIIWTNAKMKLREREV</sequence>
<feature type="region of interest" description="Disordered" evidence="1">
    <location>
        <begin position="141"/>
        <end position="162"/>
    </location>
</feature>
<feature type="compositionally biased region" description="Polar residues" evidence="1">
    <location>
        <begin position="141"/>
        <end position="152"/>
    </location>
</feature>
<reference evidence="2 3" key="1">
    <citation type="submission" date="2017-10" db="EMBL/GenBank/DDBJ databases">
        <title>Comparative genomics in systemic dimorphic fungi from Ajellomycetaceae.</title>
        <authorList>
            <person name="Munoz J.F."/>
            <person name="Mcewen J.G."/>
            <person name="Clay O.K."/>
            <person name="Cuomo C.A."/>
        </authorList>
    </citation>
    <scope>NUCLEOTIDE SEQUENCE [LARGE SCALE GENOMIC DNA]</scope>
    <source>
        <strain evidence="2 3">UAMH4076</strain>
    </source>
</reference>